<dbReference type="InterPro" id="IPR011335">
    <property type="entry name" value="Restrct_endonuc-II-like"/>
</dbReference>
<dbReference type="SUPFAM" id="SSF52980">
    <property type="entry name" value="Restriction endonuclease-like"/>
    <property type="match status" value="1"/>
</dbReference>
<gene>
    <name evidence="2" type="ORF">BECKMB1821G_GA0114241_10807</name>
    <name evidence="4" type="ORF">BECKMB1821H_GA0114242_10857</name>
    <name evidence="3" type="ORF">BECKMB1821I_GA0114274_10847</name>
</gene>
<keyword evidence="1" id="KW-0175">Coiled coil</keyword>
<organism evidence="4">
    <name type="scientific">Candidatus Kentrum sp. MB</name>
    <dbReference type="NCBI Taxonomy" id="2138164"/>
    <lineage>
        <taxon>Bacteria</taxon>
        <taxon>Pseudomonadati</taxon>
        <taxon>Pseudomonadota</taxon>
        <taxon>Gammaproteobacteria</taxon>
        <taxon>Candidatus Kentrum</taxon>
    </lineage>
</organism>
<evidence type="ECO:0000313" key="3">
    <source>
        <dbReference type="EMBL" id="VFK34782.1"/>
    </source>
</evidence>
<sequence length="326" mass="38871">MTDNELKELVAGLALSQEEARKNAMIERENMEIERENARKEWEEIRQSICASEEAANRRLSKTEQLLDKTIEENRRSREEFKRTCEENLQWREESKRIHEENLLWHKESKRAHDQWREEFKRTHEENFQWREEFKRTHEENLQRDIQRSKNFERQNKEFRRQMKEQGRQIGGLGRKFGGFTEGMAFPSMRKLLRERFGMETINQRVEAHRNGGQMEVDVLGYTNGADNRVVVVEVKSRLTQEGIEHMERTMARFDKFFPEHADKTRFGIIAAVDIPEEMGEQTLKRGFYLARIRDELFALKSPKGFLPRYFGGKVCSPENSIPQIS</sequence>
<dbReference type="PANTHER" id="PTHR38753:SF1">
    <property type="entry name" value="SLR1441 PROTEIN"/>
    <property type="match status" value="1"/>
</dbReference>
<reference evidence="4" key="1">
    <citation type="submission" date="2019-02" db="EMBL/GenBank/DDBJ databases">
        <authorList>
            <person name="Gruber-Vodicka R. H."/>
            <person name="Seah K. B. B."/>
        </authorList>
    </citation>
    <scope>NUCLEOTIDE SEQUENCE</scope>
    <source>
        <strain evidence="2">BECK_BZ197</strain>
        <strain evidence="4">BECK_BZ198</strain>
        <strain evidence="3">BECK_BZ199</strain>
    </source>
</reference>
<feature type="coiled-coil region" evidence="1">
    <location>
        <begin position="14"/>
        <end position="80"/>
    </location>
</feature>
<proteinExistence type="predicted"/>
<name>A0A451BF85_9GAMM</name>
<protein>
    <recommendedName>
        <fullName evidence="5">DUF3782 domain-containing protein</fullName>
    </recommendedName>
</protein>
<dbReference type="EMBL" id="CAADGH010000085">
    <property type="protein sequence ID" value="VFK76944.1"/>
    <property type="molecule type" value="Genomic_DNA"/>
</dbReference>
<accession>A0A451BF85</accession>
<feature type="coiled-coil region" evidence="1">
    <location>
        <begin position="142"/>
        <end position="169"/>
    </location>
</feature>
<dbReference type="AlphaFoldDB" id="A0A451BF85"/>
<dbReference type="PANTHER" id="PTHR38753">
    <property type="entry name" value="SLR1441 PROTEIN"/>
    <property type="match status" value="1"/>
</dbReference>
<evidence type="ECO:0008006" key="5">
    <source>
        <dbReference type="Google" id="ProtNLM"/>
    </source>
</evidence>
<dbReference type="EMBL" id="CAADFO010000080">
    <property type="protein sequence ID" value="VFK31264.1"/>
    <property type="molecule type" value="Genomic_DNA"/>
</dbReference>
<evidence type="ECO:0000313" key="4">
    <source>
        <dbReference type="EMBL" id="VFK76944.1"/>
    </source>
</evidence>
<evidence type="ECO:0000256" key="1">
    <source>
        <dbReference type="SAM" id="Coils"/>
    </source>
</evidence>
<evidence type="ECO:0000313" key="2">
    <source>
        <dbReference type="EMBL" id="VFK31264.1"/>
    </source>
</evidence>
<dbReference type="EMBL" id="CAADFQ010000084">
    <property type="protein sequence ID" value="VFK34782.1"/>
    <property type="molecule type" value="Genomic_DNA"/>
</dbReference>